<protein>
    <submittedName>
        <fullName evidence="1">Uncharacterized protein</fullName>
    </submittedName>
</protein>
<evidence type="ECO:0000313" key="2">
    <source>
        <dbReference type="Proteomes" id="UP000318758"/>
    </source>
</evidence>
<organism evidence="1 2">
    <name type="scientific">Shewanella marisflavi</name>
    <dbReference type="NCBI Taxonomy" id="260364"/>
    <lineage>
        <taxon>Bacteria</taxon>
        <taxon>Pseudomonadati</taxon>
        <taxon>Pseudomonadota</taxon>
        <taxon>Gammaproteobacteria</taxon>
        <taxon>Alteromonadales</taxon>
        <taxon>Shewanellaceae</taxon>
        <taxon>Shewanella</taxon>
    </lineage>
</organism>
<dbReference type="RefSeq" id="WP_033538161.1">
    <property type="nucleotide sequence ID" value="NZ_CP041153.1"/>
</dbReference>
<reference evidence="1 2" key="1">
    <citation type="submission" date="2019-06" db="EMBL/GenBank/DDBJ databases">
        <title>Complete genome of Shewanella marisflavi ECSMB14101, a mussel settlement-inducing bacterium isolated from East China Sea.</title>
        <authorList>
            <person name="Yang J."/>
            <person name="Liang X."/>
            <person name="Chang R."/>
            <person name="Peng L."/>
        </authorList>
    </citation>
    <scope>NUCLEOTIDE SEQUENCE [LARGE SCALE GENOMIC DNA]</scope>
    <source>
        <strain evidence="1 2">ECSMB14101</strain>
    </source>
</reference>
<accession>A0ABX5WMG1</accession>
<name>A0ABX5WMG1_9GAMM</name>
<sequence>MMKFILLTALSYQPLYHYDGSPNVSLAQITLESTNSVKVTAKPLGDVDQLSAEIANELDRQLKAMHAELSQQSGEQQLLVNQIR</sequence>
<dbReference type="Proteomes" id="UP000318758">
    <property type="component" value="Chromosome"/>
</dbReference>
<dbReference type="EMBL" id="CP041153">
    <property type="protein sequence ID" value="QDF75276.1"/>
    <property type="molecule type" value="Genomic_DNA"/>
</dbReference>
<evidence type="ECO:0000313" key="1">
    <source>
        <dbReference type="EMBL" id="QDF75276.1"/>
    </source>
</evidence>
<gene>
    <name evidence="1" type="ORF">FGA12_08970</name>
</gene>
<keyword evidence="2" id="KW-1185">Reference proteome</keyword>
<proteinExistence type="predicted"/>